<dbReference type="InterPro" id="IPR015421">
    <property type="entry name" value="PyrdxlP-dep_Trfase_major"/>
</dbReference>
<keyword evidence="6" id="KW-0032">Aminotransferase</keyword>
<feature type="active site" description="Proton acceptor" evidence="3">
    <location>
        <position position="181"/>
    </location>
</feature>
<dbReference type="Gene3D" id="3.40.640.10">
    <property type="entry name" value="Type I PLP-dependent aspartate aminotransferase-like (Major domain)"/>
    <property type="match status" value="1"/>
</dbReference>
<dbReference type="EMBL" id="CP024091">
    <property type="protein sequence ID" value="ATP56090.1"/>
    <property type="molecule type" value="Genomic_DNA"/>
</dbReference>
<dbReference type="InterPro" id="IPR015424">
    <property type="entry name" value="PyrdxlP-dep_Trfase"/>
</dbReference>
<sequence>MIPVTKPFLPKVHEFEEYIHSIWERQWLTNNGPLVNELELKLKSYLELKHLLFVSNGTIALQIAIKALGLTGEIITTPFSFVATTNSIVWEGCKPVFVDIDEETFNIDPKKIEAAITPQTSAILATHVYGNPCDIDAIQEIADRYSLKVIYDAAHCFGTKYKNKSVFAYGDVSTTSFHATKVFHTIEGGAVFTQDPELLKKMALMRNFGHDGPDEFSELGINGKNCEFHAAMGLCNLKEVDEILDKRRLLSFYYWKALSDLEAKYPKLNGNLDYNYAYFPVLFDSEDLMLRCLKALENEKIYCRRYFYPSLSELPFVTSTYLPVCDSISKRILCLPLYHTLTCSDLDLITRVILRVQNYDRPVVNGKLNHTIPVNNLQPVFAGLQNGAV</sequence>
<organism evidence="6 7">
    <name type="scientific">Pedobacter ginsengisoli</name>
    <dbReference type="NCBI Taxonomy" id="363852"/>
    <lineage>
        <taxon>Bacteria</taxon>
        <taxon>Pseudomonadati</taxon>
        <taxon>Bacteroidota</taxon>
        <taxon>Sphingobacteriia</taxon>
        <taxon>Sphingobacteriales</taxon>
        <taxon>Sphingobacteriaceae</taxon>
        <taxon>Pedobacter</taxon>
    </lineage>
</organism>
<evidence type="ECO:0000313" key="7">
    <source>
        <dbReference type="Proteomes" id="UP000223749"/>
    </source>
</evidence>
<dbReference type="RefSeq" id="WP_099438032.1">
    <property type="nucleotide sequence ID" value="NZ_CP024091.1"/>
</dbReference>
<dbReference type="PANTHER" id="PTHR30244:SF9">
    <property type="entry name" value="PROTEIN RV3402C"/>
    <property type="match status" value="1"/>
</dbReference>
<dbReference type="KEGG" id="pgs:CPT03_06255"/>
<dbReference type="InterPro" id="IPR000653">
    <property type="entry name" value="DegT/StrS_aminotransferase"/>
</dbReference>
<evidence type="ECO:0000256" key="4">
    <source>
        <dbReference type="PIRSR" id="PIRSR000390-2"/>
    </source>
</evidence>
<dbReference type="GO" id="GO:0030170">
    <property type="term" value="F:pyridoxal phosphate binding"/>
    <property type="evidence" value="ECO:0007669"/>
    <property type="project" value="TreeGrafter"/>
</dbReference>
<dbReference type="GO" id="GO:0000271">
    <property type="term" value="P:polysaccharide biosynthetic process"/>
    <property type="evidence" value="ECO:0007669"/>
    <property type="project" value="TreeGrafter"/>
</dbReference>
<evidence type="ECO:0000256" key="2">
    <source>
        <dbReference type="ARBA" id="ARBA00037999"/>
    </source>
</evidence>
<dbReference type="Pfam" id="PF01041">
    <property type="entry name" value="DegT_DnrJ_EryC1"/>
    <property type="match status" value="1"/>
</dbReference>
<reference evidence="6 7" key="1">
    <citation type="submission" date="2017-10" db="EMBL/GenBank/DDBJ databases">
        <title>Whole genome of Pedobacter ginsengisoli T01R-27 isolated from tomato rhizosphere.</title>
        <authorList>
            <person name="Weon H.-Y."/>
            <person name="Lee S.A."/>
            <person name="Sang M.K."/>
            <person name="Song J."/>
        </authorList>
    </citation>
    <scope>NUCLEOTIDE SEQUENCE [LARGE SCALE GENOMIC DNA]</scope>
    <source>
        <strain evidence="6 7">T01R-27</strain>
    </source>
</reference>
<dbReference type="CDD" id="cd00616">
    <property type="entry name" value="AHBA_syn"/>
    <property type="match status" value="1"/>
</dbReference>
<proteinExistence type="inferred from homology"/>
<protein>
    <submittedName>
        <fullName evidence="6">Aminotransferase DegT</fullName>
    </submittedName>
</protein>
<comment type="similarity">
    <text evidence="2 5">Belongs to the DegT/DnrJ/EryC1 family.</text>
</comment>
<dbReference type="Proteomes" id="UP000223749">
    <property type="component" value="Chromosome"/>
</dbReference>
<dbReference type="AlphaFoldDB" id="A0A2D1U3A5"/>
<keyword evidence="6" id="KW-0808">Transferase</keyword>
<dbReference type="GO" id="GO:0008483">
    <property type="term" value="F:transaminase activity"/>
    <property type="evidence" value="ECO:0007669"/>
    <property type="project" value="UniProtKB-KW"/>
</dbReference>
<keyword evidence="7" id="KW-1185">Reference proteome</keyword>
<evidence type="ECO:0000256" key="5">
    <source>
        <dbReference type="RuleBase" id="RU004508"/>
    </source>
</evidence>
<dbReference type="PANTHER" id="PTHR30244">
    <property type="entry name" value="TRANSAMINASE"/>
    <property type="match status" value="1"/>
</dbReference>
<evidence type="ECO:0000256" key="1">
    <source>
        <dbReference type="ARBA" id="ARBA00022898"/>
    </source>
</evidence>
<dbReference type="SUPFAM" id="SSF53383">
    <property type="entry name" value="PLP-dependent transferases"/>
    <property type="match status" value="1"/>
</dbReference>
<name>A0A2D1U3A5_9SPHI</name>
<gene>
    <name evidence="6" type="ORF">CPT03_06255</name>
</gene>
<evidence type="ECO:0000313" key="6">
    <source>
        <dbReference type="EMBL" id="ATP56090.1"/>
    </source>
</evidence>
<feature type="modified residue" description="N6-(pyridoxal phosphate)lysine" evidence="4">
    <location>
        <position position="181"/>
    </location>
</feature>
<dbReference type="OrthoDB" id="9810913at2"/>
<keyword evidence="1 4" id="KW-0663">Pyridoxal phosphate</keyword>
<evidence type="ECO:0000256" key="3">
    <source>
        <dbReference type="PIRSR" id="PIRSR000390-1"/>
    </source>
</evidence>
<accession>A0A2D1U3A5</accession>
<dbReference type="PIRSF" id="PIRSF000390">
    <property type="entry name" value="PLP_StrS"/>
    <property type="match status" value="1"/>
</dbReference>